<evidence type="ECO:0000256" key="1">
    <source>
        <dbReference type="ARBA" id="ARBA00011975"/>
    </source>
</evidence>
<dbReference type="Gene3D" id="3.40.50.150">
    <property type="entry name" value="Vaccinia Virus protein VP39"/>
    <property type="match status" value="1"/>
</dbReference>
<feature type="active site" evidence="7">
    <location>
        <position position="101"/>
    </location>
</feature>
<dbReference type="RefSeq" id="WP_379961518.1">
    <property type="nucleotide sequence ID" value="NZ_JAUYVI010000010.1"/>
</dbReference>
<dbReference type="PANTHER" id="PTHR10629:SF52">
    <property type="entry name" value="DNA (CYTOSINE-5)-METHYLTRANSFERASE 1"/>
    <property type="match status" value="1"/>
</dbReference>
<dbReference type="InterPro" id="IPR029063">
    <property type="entry name" value="SAM-dependent_MTases_sf"/>
</dbReference>
<dbReference type="GO" id="GO:0032259">
    <property type="term" value="P:methylation"/>
    <property type="evidence" value="ECO:0007669"/>
    <property type="project" value="UniProtKB-KW"/>
</dbReference>
<comment type="caution">
    <text evidence="10">The sequence shown here is derived from an EMBL/GenBank/DDBJ whole genome shotgun (WGS) entry which is preliminary data.</text>
</comment>
<keyword evidence="4 7" id="KW-0949">S-adenosyl-L-methionine</keyword>
<keyword evidence="2 7" id="KW-0489">Methyltransferase</keyword>
<keyword evidence="3 7" id="KW-0808">Transferase</keyword>
<evidence type="ECO:0000256" key="9">
    <source>
        <dbReference type="SAM" id="MobiDB-lite"/>
    </source>
</evidence>
<dbReference type="Pfam" id="PF00145">
    <property type="entry name" value="DNA_methylase"/>
    <property type="match status" value="1"/>
</dbReference>
<comment type="catalytic activity">
    <reaction evidence="6">
        <text>a 2'-deoxycytidine in DNA + S-adenosyl-L-methionine = a 5-methyl-2'-deoxycytidine in DNA + S-adenosyl-L-homocysteine + H(+)</text>
        <dbReference type="Rhea" id="RHEA:13681"/>
        <dbReference type="Rhea" id="RHEA-COMP:11369"/>
        <dbReference type="Rhea" id="RHEA-COMP:11370"/>
        <dbReference type="ChEBI" id="CHEBI:15378"/>
        <dbReference type="ChEBI" id="CHEBI:57856"/>
        <dbReference type="ChEBI" id="CHEBI:59789"/>
        <dbReference type="ChEBI" id="CHEBI:85452"/>
        <dbReference type="ChEBI" id="CHEBI:85454"/>
        <dbReference type="EC" id="2.1.1.37"/>
    </reaction>
</comment>
<evidence type="ECO:0000256" key="4">
    <source>
        <dbReference type="ARBA" id="ARBA00022691"/>
    </source>
</evidence>
<reference evidence="11" key="1">
    <citation type="submission" date="2023-08" db="EMBL/GenBank/DDBJ databases">
        <title>Rhodospirillaceae gen. nov., a novel taxon isolated from the Yangtze River Yuezi River estuary sludge.</title>
        <authorList>
            <person name="Ruan L."/>
        </authorList>
    </citation>
    <scope>NUCLEOTIDE SEQUENCE [LARGE SCALE GENOMIC DNA]</scope>
    <source>
        <strain evidence="11">R-7</strain>
    </source>
</reference>
<dbReference type="SUPFAM" id="SSF53335">
    <property type="entry name" value="S-adenosyl-L-methionine-dependent methyltransferases"/>
    <property type="match status" value="1"/>
</dbReference>
<evidence type="ECO:0000313" key="10">
    <source>
        <dbReference type="EMBL" id="MDQ7251289.1"/>
    </source>
</evidence>
<evidence type="ECO:0000256" key="8">
    <source>
        <dbReference type="RuleBase" id="RU000416"/>
    </source>
</evidence>
<dbReference type="InterPro" id="IPR050390">
    <property type="entry name" value="C5-Methyltransferase"/>
</dbReference>
<evidence type="ECO:0000256" key="3">
    <source>
        <dbReference type="ARBA" id="ARBA00022679"/>
    </source>
</evidence>
<dbReference type="PROSITE" id="PS00095">
    <property type="entry name" value="C5_MTASE_2"/>
    <property type="match status" value="1"/>
</dbReference>
<organism evidence="10 11">
    <name type="scientific">Dongia sedimenti</name>
    <dbReference type="NCBI Taxonomy" id="3064282"/>
    <lineage>
        <taxon>Bacteria</taxon>
        <taxon>Pseudomonadati</taxon>
        <taxon>Pseudomonadota</taxon>
        <taxon>Alphaproteobacteria</taxon>
        <taxon>Rhodospirillales</taxon>
        <taxon>Dongiaceae</taxon>
        <taxon>Dongia</taxon>
    </lineage>
</organism>
<dbReference type="InterPro" id="IPR031303">
    <property type="entry name" value="C5_meth_CS"/>
</dbReference>
<sequence length="375" mass="41703">MIARKVTRRRSASRRPAGATRKPTIRAVDFFCGVGGLTHGLSKGGVRVVAGIDIDDACQFPYEENNEARFINKDISDITASEVRKLLGRKSLTLLAGCAPCQPFSTYSRSARKAKAHADWSLVSAFGEIIKRVKPDYVTMENVPELADHRVFKKFLRMLDGYRIDWKIVECDEVGIPQTRSRLVLVAARKGEIKLKLPKVRKKATVRQAIEDLPRIVAGGSCTSDPLHTSSTLADINIKRIKASKPGGTWRDWPASLRAPCHRKKTGKTYSGVYGRMEWDKPAPTMTTQCYGFGNGRFGHPRQNRGISLREAAIIQSFPRRYAFVKKGDPISMKSLGRLIGNAVPVKLGKLIGATLVDHASRQRKKRKRAGRRAP</sequence>
<accession>A0ABU0YU81</accession>
<feature type="region of interest" description="Disordered" evidence="9">
    <location>
        <begin position="1"/>
        <end position="20"/>
    </location>
</feature>
<proteinExistence type="inferred from homology"/>
<dbReference type="Proteomes" id="UP001230156">
    <property type="component" value="Unassembled WGS sequence"/>
</dbReference>
<evidence type="ECO:0000256" key="2">
    <source>
        <dbReference type="ARBA" id="ARBA00022603"/>
    </source>
</evidence>
<evidence type="ECO:0000256" key="7">
    <source>
        <dbReference type="PROSITE-ProRule" id="PRU01016"/>
    </source>
</evidence>
<comment type="similarity">
    <text evidence="7 8">Belongs to the class I-like SAM-binding methyltransferase superfamily. C5-methyltransferase family.</text>
</comment>
<evidence type="ECO:0000256" key="5">
    <source>
        <dbReference type="ARBA" id="ARBA00022747"/>
    </source>
</evidence>
<dbReference type="PROSITE" id="PS51679">
    <property type="entry name" value="SAM_MT_C5"/>
    <property type="match status" value="1"/>
</dbReference>
<evidence type="ECO:0000313" key="11">
    <source>
        <dbReference type="Proteomes" id="UP001230156"/>
    </source>
</evidence>
<dbReference type="PRINTS" id="PR00105">
    <property type="entry name" value="C5METTRFRASE"/>
</dbReference>
<dbReference type="InterPro" id="IPR001525">
    <property type="entry name" value="C5_MeTfrase"/>
</dbReference>
<dbReference type="PANTHER" id="PTHR10629">
    <property type="entry name" value="CYTOSINE-SPECIFIC METHYLTRANSFERASE"/>
    <property type="match status" value="1"/>
</dbReference>
<protein>
    <recommendedName>
        <fullName evidence="1">DNA (cytosine-5-)-methyltransferase</fullName>
        <ecNumber evidence="1">2.1.1.37</ecNumber>
    </recommendedName>
</protein>
<dbReference type="NCBIfam" id="TIGR00675">
    <property type="entry name" value="dcm"/>
    <property type="match status" value="1"/>
</dbReference>
<gene>
    <name evidence="10" type="ORF">Q8A70_26625</name>
</gene>
<feature type="compositionally biased region" description="Basic residues" evidence="9">
    <location>
        <begin position="1"/>
        <end position="13"/>
    </location>
</feature>
<dbReference type="EC" id="2.1.1.37" evidence="1"/>
<name>A0ABU0YU81_9PROT</name>
<dbReference type="Gene3D" id="3.90.120.10">
    <property type="entry name" value="DNA Methylase, subunit A, domain 2"/>
    <property type="match status" value="1"/>
</dbReference>
<keyword evidence="5" id="KW-0680">Restriction system</keyword>
<evidence type="ECO:0000256" key="6">
    <source>
        <dbReference type="ARBA" id="ARBA00047422"/>
    </source>
</evidence>
<dbReference type="EMBL" id="JAUYVI010000010">
    <property type="protein sequence ID" value="MDQ7251289.1"/>
    <property type="molecule type" value="Genomic_DNA"/>
</dbReference>
<dbReference type="GO" id="GO:0003886">
    <property type="term" value="F:DNA (cytosine-5-)-methyltransferase activity"/>
    <property type="evidence" value="ECO:0007669"/>
    <property type="project" value="UniProtKB-EC"/>
</dbReference>
<keyword evidence="11" id="KW-1185">Reference proteome</keyword>